<accession>A0A922I5Z2</accession>
<evidence type="ECO:0000256" key="5">
    <source>
        <dbReference type="ARBA" id="ARBA00023136"/>
    </source>
</evidence>
<evidence type="ECO:0000313" key="11">
    <source>
        <dbReference type="Proteomes" id="UP000790347"/>
    </source>
</evidence>
<dbReference type="AlphaFoldDB" id="A0A922I5Z2"/>
<reference evidence="10" key="1">
    <citation type="submission" date="2013-05" db="EMBL/GenBank/DDBJ databases">
        <authorList>
            <person name="Yim A.K.Y."/>
            <person name="Chan T.F."/>
            <person name="Ji K.M."/>
            <person name="Liu X.Y."/>
            <person name="Zhou J.W."/>
            <person name="Li R.Q."/>
            <person name="Yang K.Y."/>
            <person name="Li J."/>
            <person name="Li M."/>
            <person name="Law P.T.W."/>
            <person name="Wu Y.L."/>
            <person name="Cai Z.L."/>
            <person name="Qin H."/>
            <person name="Bao Y."/>
            <person name="Leung R.K.K."/>
            <person name="Ng P.K.S."/>
            <person name="Zou J."/>
            <person name="Zhong X.J."/>
            <person name="Ran P.X."/>
            <person name="Zhong N.S."/>
            <person name="Liu Z.G."/>
            <person name="Tsui S.K.W."/>
        </authorList>
    </citation>
    <scope>NUCLEOTIDE SEQUENCE</scope>
    <source>
        <strain evidence="10">Derf</strain>
        <tissue evidence="10">Whole organism</tissue>
    </source>
</reference>
<name>A0A922I5Z2_DERFA</name>
<feature type="transmembrane region" description="Helical" evidence="7">
    <location>
        <begin position="262"/>
        <end position="282"/>
    </location>
</feature>
<dbReference type="GO" id="GO:0006644">
    <property type="term" value="P:phospholipid metabolic process"/>
    <property type="evidence" value="ECO:0007669"/>
    <property type="project" value="InterPro"/>
</dbReference>
<comment type="caution">
    <text evidence="10">The sequence shown here is derived from an EMBL/GenBank/DDBJ whole genome shotgun (WGS) entry which is preliminary data.</text>
</comment>
<dbReference type="SUPFAM" id="SSF48317">
    <property type="entry name" value="Acid phosphatase/Vanadium-dependent haloperoxidase"/>
    <property type="match status" value="1"/>
</dbReference>
<feature type="transmembrane region" description="Helical" evidence="7">
    <location>
        <begin position="181"/>
        <end position="200"/>
    </location>
</feature>
<dbReference type="PANTHER" id="PTHR10165">
    <property type="entry name" value="LIPID PHOSPHATE PHOSPHATASE"/>
    <property type="match status" value="1"/>
</dbReference>
<keyword evidence="3 7" id="KW-0812">Transmembrane</keyword>
<feature type="domain" description="Phosphatidic acid phosphatase type 2/haloperoxidase" evidence="8">
    <location>
        <begin position="187"/>
        <end position="340"/>
    </location>
</feature>
<sequence length="420" mass="48606">MNVQQPETLNQSHHQQINIENQTIDTTTTNTNNTTIDDSIAAAINNNGIDIELINNNKEKKNHHHINRRIMQQMYLPRIAAIPNQSRLLLKILIDSFVLILIITPIILLYKLGKPFKRGFYCDDDSIRYPYLESTISSNLLFFYSIMIPTVTICINEFLIYRRLMSGFDLSSRFFLKNYFWQLYLHIIPFIFTFLGSQLITDIAKYSIGRLRPHFLDVCRPKDDKGMVYDRFSTCSTPEVYVMDFVCTKNQNDFYRLKDSRLSFMSGHSSFAAVTLIYLVYYIQFRIRWQNLGLLKPLYQYLLICLMLYTGFSRISDYKHHWSDVLIGLLQGSLMATFGAFFISDLYRTRSLMIMYHNNNQHQQHKMHNDNGDGPIIIDQHSASSNERTSQIIANADGGGGGGGEISTETILARDRESGL</sequence>
<dbReference type="PANTHER" id="PTHR10165:SF103">
    <property type="entry name" value="PHOSPHOLIPID PHOSPHATASE HOMOLOG 1.2 HOMOLOG"/>
    <property type="match status" value="1"/>
</dbReference>
<feature type="transmembrane region" description="Helical" evidence="7">
    <location>
        <begin position="325"/>
        <end position="347"/>
    </location>
</feature>
<evidence type="ECO:0000256" key="1">
    <source>
        <dbReference type="ARBA" id="ARBA00004141"/>
    </source>
</evidence>
<evidence type="ECO:0000313" key="9">
    <source>
        <dbReference type="EMBL" id="KAH7638928.1"/>
    </source>
</evidence>
<dbReference type="InterPro" id="IPR036938">
    <property type="entry name" value="PAP2/HPO_sf"/>
</dbReference>
<gene>
    <name evidence="10" type="ORF">DERF_006298</name>
    <name evidence="9" type="ORF">HUG17_2961</name>
</gene>
<feature type="compositionally biased region" description="Low complexity" evidence="6">
    <location>
        <begin position="15"/>
        <end position="31"/>
    </location>
</feature>
<proteinExistence type="inferred from homology"/>
<dbReference type="GO" id="GO:0046839">
    <property type="term" value="P:phospholipid dephosphorylation"/>
    <property type="evidence" value="ECO:0007669"/>
    <property type="project" value="TreeGrafter"/>
</dbReference>
<reference evidence="10" key="4">
    <citation type="journal article" date="2022" name="Res Sq">
        <title>Comparative Genomics Reveals Insights into the Divergent Evolution of Astigmatic Mites and Household Pest Adaptations.</title>
        <authorList>
            <person name="Xiong Q."/>
            <person name="Wan A.T.-Y."/>
            <person name="Liu X.-Y."/>
            <person name="Fung C.S.-H."/>
            <person name="Xiao X."/>
            <person name="Malainual N."/>
            <person name="Hou J."/>
            <person name="Wang L."/>
            <person name="Wang M."/>
            <person name="Yang K."/>
            <person name="Cui Y."/>
            <person name="Leung E."/>
            <person name="Nong W."/>
            <person name="Shin S.-K."/>
            <person name="Au S."/>
            <person name="Jeong K.Y."/>
            <person name="Chew F.T."/>
            <person name="Hui J."/>
            <person name="Leung T.F."/>
            <person name="Tungtrongchitr A."/>
            <person name="Zhong N."/>
            <person name="Liu Z."/>
            <person name="Tsui S."/>
        </authorList>
    </citation>
    <scope>NUCLEOTIDE SEQUENCE</scope>
    <source>
        <strain evidence="10">Derf</strain>
        <tissue evidence="10">Whole organism</tissue>
    </source>
</reference>
<feature type="transmembrane region" description="Helical" evidence="7">
    <location>
        <begin position="88"/>
        <end position="110"/>
    </location>
</feature>
<dbReference type="Proteomes" id="UP000828236">
    <property type="component" value="Unassembled WGS sequence"/>
</dbReference>
<evidence type="ECO:0000313" key="10">
    <source>
        <dbReference type="EMBL" id="KAH9522736.1"/>
    </source>
</evidence>
<dbReference type="InterPro" id="IPR043216">
    <property type="entry name" value="PAP-like"/>
</dbReference>
<feature type="transmembrane region" description="Helical" evidence="7">
    <location>
        <begin position="294"/>
        <end position="313"/>
    </location>
</feature>
<dbReference type="GO" id="GO:0007165">
    <property type="term" value="P:signal transduction"/>
    <property type="evidence" value="ECO:0007669"/>
    <property type="project" value="TreeGrafter"/>
</dbReference>
<dbReference type="Pfam" id="PF01569">
    <property type="entry name" value="PAP2"/>
    <property type="match status" value="1"/>
</dbReference>
<dbReference type="Gene3D" id="1.20.144.10">
    <property type="entry name" value="Phosphatidic acid phosphatase type 2/haloperoxidase"/>
    <property type="match status" value="1"/>
</dbReference>
<dbReference type="EMBL" id="ASGP02000002">
    <property type="protein sequence ID" value="KAH9522736.1"/>
    <property type="molecule type" value="Genomic_DNA"/>
</dbReference>
<keyword evidence="5 7" id="KW-0472">Membrane</keyword>
<protein>
    <submittedName>
        <fullName evidence="9">Phosphatidate phosphatase-like protein</fullName>
    </submittedName>
</protein>
<reference evidence="9" key="2">
    <citation type="submission" date="2020-06" db="EMBL/GenBank/DDBJ databases">
        <authorList>
            <person name="Ji K."/>
            <person name="Li J."/>
        </authorList>
    </citation>
    <scope>NUCLEOTIDE SEQUENCE</scope>
    <source>
        <strain evidence="9">JKM2019</strain>
        <tissue evidence="9">Whole body</tissue>
    </source>
</reference>
<dbReference type="GO" id="GO:0008195">
    <property type="term" value="F:phosphatidate phosphatase activity"/>
    <property type="evidence" value="ECO:0007669"/>
    <property type="project" value="TreeGrafter"/>
</dbReference>
<dbReference type="OrthoDB" id="8907274at2759"/>
<keyword evidence="11" id="KW-1185">Reference proteome</keyword>
<feature type="region of interest" description="Disordered" evidence="6">
    <location>
        <begin position="1"/>
        <end position="31"/>
    </location>
</feature>
<dbReference type="GO" id="GO:0005886">
    <property type="term" value="C:plasma membrane"/>
    <property type="evidence" value="ECO:0007669"/>
    <property type="project" value="TreeGrafter"/>
</dbReference>
<feature type="compositionally biased region" description="Polar residues" evidence="6">
    <location>
        <begin position="1"/>
        <end position="14"/>
    </location>
</feature>
<keyword evidence="4 7" id="KW-1133">Transmembrane helix</keyword>
<feature type="transmembrane region" description="Helical" evidence="7">
    <location>
        <begin position="141"/>
        <end position="160"/>
    </location>
</feature>
<dbReference type="EMBL" id="SDOV01000007">
    <property type="protein sequence ID" value="KAH7638928.1"/>
    <property type="molecule type" value="Genomic_DNA"/>
</dbReference>
<dbReference type="InterPro" id="IPR000326">
    <property type="entry name" value="PAP2/HPO"/>
</dbReference>
<dbReference type="CDD" id="cd03384">
    <property type="entry name" value="PAP2_wunen"/>
    <property type="match status" value="1"/>
</dbReference>
<dbReference type="Proteomes" id="UP000790347">
    <property type="component" value="Unassembled WGS sequence"/>
</dbReference>
<evidence type="ECO:0000256" key="7">
    <source>
        <dbReference type="SAM" id="Phobius"/>
    </source>
</evidence>
<evidence type="ECO:0000259" key="8">
    <source>
        <dbReference type="SMART" id="SM00014"/>
    </source>
</evidence>
<evidence type="ECO:0000256" key="6">
    <source>
        <dbReference type="SAM" id="MobiDB-lite"/>
    </source>
</evidence>
<comment type="subcellular location">
    <subcellularLocation>
        <location evidence="1">Membrane</location>
        <topology evidence="1">Multi-pass membrane protein</topology>
    </subcellularLocation>
</comment>
<evidence type="ECO:0000256" key="2">
    <source>
        <dbReference type="ARBA" id="ARBA00008816"/>
    </source>
</evidence>
<dbReference type="SMART" id="SM00014">
    <property type="entry name" value="acidPPc"/>
    <property type="match status" value="1"/>
</dbReference>
<organism evidence="10 11">
    <name type="scientific">Dermatophagoides farinae</name>
    <name type="common">American house dust mite</name>
    <dbReference type="NCBI Taxonomy" id="6954"/>
    <lineage>
        <taxon>Eukaryota</taxon>
        <taxon>Metazoa</taxon>
        <taxon>Ecdysozoa</taxon>
        <taxon>Arthropoda</taxon>
        <taxon>Chelicerata</taxon>
        <taxon>Arachnida</taxon>
        <taxon>Acari</taxon>
        <taxon>Acariformes</taxon>
        <taxon>Sarcoptiformes</taxon>
        <taxon>Astigmata</taxon>
        <taxon>Psoroptidia</taxon>
        <taxon>Analgoidea</taxon>
        <taxon>Pyroglyphidae</taxon>
        <taxon>Dermatophagoidinae</taxon>
        <taxon>Dermatophagoides</taxon>
    </lineage>
</organism>
<evidence type="ECO:0000256" key="4">
    <source>
        <dbReference type="ARBA" id="ARBA00022989"/>
    </source>
</evidence>
<reference evidence="9" key="3">
    <citation type="journal article" date="2021" name="World Allergy Organ. J.">
        <title>Chromosome-level assembly of Dermatophagoides farinae genome and transcriptome reveals two novel allergens Der f 37 and Der f 39.</title>
        <authorList>
            <person name="Chen J."/>
            <person name="Cai Z."/>
            <person name="Fan D."/>
            <person name="Hu J."/>
            <person name="Hou Y."/>
            <person name="He Y."/>
            <person name="Zhang Z."/>
            <person name="Zhao Z."/>
            <person name="Gao P."/>
            <person name="Hu W."/>
            <person name="Sun J."/>
            <person name="Li J."/>
            <person name="Ji K."/>
        </authorList>
    </citation>
    <scope>NUCLEOTIDE SEQUENCE</scope>
    <source>
        <strain evidence="9">JKM2019</strain>
    </source>
</reference>
<evidence type="ECO:0000256" key="3">
    <source>
        <dbReference type="ARBA" id="ARBA00022692"/>
    </source>
</evidence>
<comment type="similarity">
    <text evidence="2">Belongs to the PA-phosphatase related phosphoesterase family.</text>
</comment>